<proteinExistence type="predicted"/>
<dbReference type="Proteomes" id="UP000694240">
    <property type="component" value="Chromosome 7"/>
</dbReference>
<dbReference type="PANTHER" id="PTHR31170:SF9">
    <property type="entry name" value="PROTEIN, PUTATIVE (DUF247)-RELATED"/>
    <property type="match status" value="1"/>
</dbReference>
<evidence type="ECO:0000313" key="2">
    <source>
        <dbReference type="Proteomes" id="UP000694240"/>
    </source>
</evidence>
<dbReference type="EMBL" id="JAEFBK010000007">
    <property type="protein sequence ID" value="KAG7586480.1"/>
    <property type="molecule type" value="Genomic_DNA"/>
</dbReference>
<protein>
    <submittedName>
        <fullName evidence="1">Uncharacterized protein</fullName>
    </submittedName>
</protein>
<keyword evidence="2" id="KW-1185">Reference proteome</keyword>
<dbReference type="PANTHER" id="PTHR31170">
    <property type="entry name" value="BNAC04G53230D PROTEIN"/>
    <property type="match status" value="1"/>
</dbReference>
<gene>
    <name evidence="1" type="ORF">ISN45_Aa02g017770</name>
</gene>
<accession>A0A8T2BJ72</accession>
<dbReference type="Pfam" id="PF03140">
    <property type="entry name" value="DUF247"/>
    <property type="match status" value="1"/>
</dbReference>
<dbReference type="AlphaFoldDB" id="A0A8T2BJ72"/>
<sequence length="435" mass="50300">MERILDLHAGSSRELNKPAPGMWRFPRDPDLCCIYRVPNCLRQVNPEAYTPQLVLIGPLHHSLKSQALMSRGDITNTKSMGYLNMEELKKVYLVEFARRVEGKKTIDGFRRIIEEDEDIIRASYSESTAWISSPEFVDMILHDSVFLLEFFLRYTLWVPKKIGDPLMDEPCLEYTVDGDLILLENQLPYFILEKLFDQLIPTLIPMQSFSELTITHFGLRNGFGNNSKFRHFTDLLRCVRVKKVPDHDLGKYEPMYEMYSADKLHTGGVKFKAIDDLLSVEVKFKNGVLYIPCFVAEDQTEMKIRNIMALEQCHYPLNAHVCNYIMFLDFLIDTEKDVDLLVEKGIITNWLGHHRAVEKMVNKLSVGVIDDGSYYTDIARQVRKHYNNKWNKSYAVLRRVYCSDLWTGTATVAATCLLLMTLIQTVSSVIQITKK</sequence>
<evidence type="ECO:0000313" key="1">
    <source>
        <dbReference type="EMBL" id="KAG7586480.1"/>
    </source>
</evidence>
<reference evidence="1 2" key="1">
    <citation type="submission" date="2020-12" db="EMBL/GenBank/DDBJ databases">
        <title>Concerted genomic and epigenomic changes stabilize Arabidopsis allopolyploids.</title>
        <authorList>
            <person name="Chen Z."/>
        </authorList>
    </citation>
    <scope>NUCLEOTIDE SEQUENCE [LARGE SCALE GENOMIC DNA]</scope>
    <source>
        <strain evidence="1">Allo738</strain>
        <tissue evidence="1">Leaf</tissue>
    </source>
</reference>
<comment type="caution">
    <text evidence="1">The sequence shown here is derived from an EMBL/GenBank/DDBJ whole genome shotgun (WGS) entry which is preliminary data.</text>
</comment>
<name>A0A8T2BJ72_9BRAS</name>
<organism evidence="1 2">
    <name type="scientific">Arabidopsis thaliana x Arabidopsis arenosa</name>
    <dbReference type="NCBI Taxonomy" id="1240361"/>
    <lineage>
        <taxon>Eukaryota</taxon>
        <taxon>Viridiplantae</taxon>
        <taxon>Streptophyta</taxon>
        <taxon>Embryophyta</taxon>
        <taxon>Tracheophyta</taxon>
        <taxon>Spermatophyta</taxon>
        <taxon>Magnoliopsida</taxon>
        <taxon>eudicotyledons</taxon>
        <taxon>Gunneridae</taxon>
        <taxon>Pentapetalae</taxon>
        <taxon>rosids</taxon>
        <taxon>malvids</taxon>
        <taxon>Brassicales</taxon>
        <taxon>Brassicaceae</taxon>
        <taxon>Camelineae</taxon>
        <taxon>Arabidopsis</taxon>
    </lineage>
</organism>
<dbReference type="InterPro" id="IPR004158">
    <property type="entry name" value="DUF247_pln"/>
</dbReference>